<name>A0A392MIR7_9FABA</name>
<dbReference type="AlphaFoldDB" id="A0A392MIR7"/>
<feature type="compositionally biased region" description="Polar residues" evidence="1">
    <location>
        <begin position="1"/>
        <end position="12"/>
    </location>
</feature>
<organism evidence="3 4">
    <name type="scientific">Trifolium medium</name>
    <dbReference type="NCBI Taxonomy" id="97028"/>
    <lineage>
        <taxon>Eukaryota</taxon>
        <taxon>Viridiplantae</taxon>
        <taxon>Streptophyta</taxon>
        <taxon>Embryophyta</taxon>
        <taxon>Tracheophyta</taxon>
        <taxon>Spermatophyta</taxon>
        <taxon>Magnoliopsida</taxon>
        <taxon>eudicotyledons</taxon>
        <taxon>Gunneridae</taxon>
        <taxon>Pentapetalae</taxon>
        <taxon>rosids</taxon>
        <taxon>fabids</taxon>
        <taxon>Fabales</taxon>
        <taxon>Fabaceae</taxon>
        <taxon>Papilionoideae</taxon>
        <taxon>50 kb inversion clade</taxon>
        <taxon>NPAAA clade</taxon>
        <taxon>Hologalegina</taxon>
        <taxon>IRL clade</taxon>
        <taxon>Trifolieae</taxon>
        <taxon>Trifolium</taxon>
    </lineage>
</organism>
<proteinExistence type="predicted"/>
<dbReference type="EMBL" id="LXQA010012114">
    <property type="protein sequence ID" value="MCH87392.1"/>
    <property type="molecule type" value="Genomic_DNA"/>
</dbReference>
<gene>
    <name evidence="3" type="ORF">A2U01_0008261</name>
</gene>
<feature type="domain" description="Retrovirus-related Pol polyprotein from transposon TNT 1-94-like beta-barrel" evidence="2">
    <location>
        <begin position="56"/>
        <end position="97"/>
    </location>
</feature>
<keyword evidence="4" id="KW-1185">Reference proteome</keyword>
<feature type="region of interest" description="Disordered" evidence="1">
    <location>
        <begin position="1"/>
        <end position="31"/>
    </location>
</feature>
<evidence type="ECO:0000313" key="4">
    <source>
        <dbReference type="Proteomes" id="UP000265520"/>
    </source>
</evidence>
<dbReference type="Proteomes" id="UP000265520">
    <property type="component" value="Unassembled WGS sequence"/>
</dbReference>
<evidence type="ECO:0000256" key="1">
    <source>
        <dbReference type="SAM" id="MobiDB-lite"/>
    </source>
</evidence>
<evidence type="ECO:0000259" key="2">
    <source>
        <dbReference type="Pfam" id="PF22936"/>
    </source>
</evidence>
<feature type="non-terminal residue" evidence="3">
    <location>
        <position position="1"/>
    </location>
</feature>
<protein>
    <recommendedName>
        <fullName evidence="2">Retrovirus-related Pol polyprotein from transposon TNT 1-94-like beta-barrel domain-containing protein</fullName>
    </recommendedName>
</protein>
<dbReference type="InterPro" id="IPR054722">
    <property type="entry name" value="PolX-like_BBD"/>
</dbReference>
<sequence length="107" mass="11457">PTTGNWQQSVAPNRQPGILGQKPQQAHVASAHPSYMPTDIQAAMHTLSIAPPDKQWYMDTGATSHMTANKGNLTSYSNISNHITVGSGHNIPVIGCGFSDRDATNEM</sequence>
<comment type="caution">
    <text evidence="3">The sequence shown here is derived from an EMBL/GenBank/DDBJ whole genome shotgun (WGS) entry which is preliminary data.</text>
</comment>
<dbReference type="Pfam" id="PF22936">
    <property type="entry name" value="Pol_BBD"/>
    <property type="match status" value="1"/>
</dbReference>
<accession>A0A392MIR7</accession>
<reference evidence="3 4" key="1">
    <citation type="journal article" date="2018" name="Front. Plant Sci.">
        <title>Red Clover (Trifolium pratense) and Zigzag Clover (T. medium) - A Picture of Genomic Similarities and Differences.</title>
        <authorList>
            <person name="Dluhosova J."/>
            <person name="Istvanek J."/>
            <person name="Nedelnik J."/>
            <person name="Repkova J."/>
        </authorList>
    </citation>
    <scope>NUCLEOTIDE SEQUENCE [LARGE SCALE GENOMIC DNA]</scope>
    <source>
        <strain evidence="4">cv. 10/8</strain>
        <tissue evidence="3">Leaf</tissue>
    </source>
</reference>
<evidence type="ECO:0000313" key="3">
    <source>
        <dbReference type="EMBL" id="MCH87392.1"/>
    </source>
</evidence>